<protein>
    <submittedName>
        <fullName evidence="3">Uncharacterized protein</fullName>
    </submittedName>
</protein>
<organism evidence="3 4">
    <name type="scientific">Phialemonium atrogriseum</name>
    <dbReference type="NCBI Taxonomy" id="1093897"/>
    <lineage>
        <taxon>Eukaryota</taxon>
        <taxon>Fungi</taxon>
        <taxon>Dikarya</taxon>
        <taxon>Ascomycota</taxon>
        <taxon>Pezizomycotina</taxon>
        <taxon>Sordariomycetes</taxon>
        <taxon>Sordariomycetidae</taxon>
        <taxon>Cephalothecales</taxon>
        <taxon>Cephalothecaceae</taxon>
        <taxon>Phialemonium</taxon>
    </lineage>
</organism>
<accession>A0AAJ0FHG8</accession>
<keyword evidence="2" id="KW-0812">Transmembrane</keyword>
<dbReference type="GeneID" id="85313079"/>
<evidence type="ECO:0000313" key="4">
    <source>
        <dbReference type="Proteomes" id="UP001244011"/>
    </source>
</evidence>
<sequence length="60" mass="6345">MVKKNDAIAIIIIVLFIILTLIAIGIYHLVRVARRNFSGTVTGSSSSSGSSSSDDLHDGN</sequence>
<dbReference type="AlphaFoldDB" id="A0AAJ0FHG8"/>
<reference evidence="3" key="1">
    <citation type="submission" date="2023-06" db="EMBL/GenBank/DDBJ databases">
        <title>Genome-scale phylogeny and comparative genomics of the fungal order Sordariales.</title>
        <authorList>
            <consortium name="Lawrence Berkeley National Laboratory"/>
            <person name="Hensen N."/>
            <person name="Bonometti L."/>
            <person name="Westerberg I."/>
            <person name="Brannstrom I.O."/>
            <person name="Guillou S."/>
            <person name="Cros-Aarteil S."/>
            <person name="Calhoun S."/>
            <person name="Haridas S."/>
            <person name="Kuo A."/>
            <person name="Mondo S."/>
            <person name="Pangilinan J."/>
            <person name="Riley R."/>
            <person name="Labutti K."/>
            <person name="Andreopoulos B."/>
            <person name="Lipzen A."/>
            <person name="Chen C."/>
            <person name="Yanf M."/>
            <person name="Daum C."/>
            <person name="Ng V."/>
            <person name="Clum A."/>
            <person name="Steindorff A."/>
            <person name="Ohm R."/>
            <person name="Martin F."/>
            <person name="Silar P."/>
            <person name="Natvig D."/>
            <person name="Lalanne C."/>
            <person name="Gautier V."/>
            <person name="Ament-Velasquez S.L."/>
            <person name="Kruys A."/>
            <person name="Hutchinson M.I."/>
            <person name="Powell A.J."/>
            <person name="Barry K."/>
            <person name="Miller A.N."/>
            <person name="Grigoriev I.V."/>
            <person name="Debuchy R."/>
            <person name="Gladieux P."/>
            <person name="Thoren M.H."/>
            <person name="Johannesson H."/>
        </authorList>
    </citation>
    <scope>NUCLEOTIDE SEQUENCE</scope>
    <source>
        <strain evidence="3">8032-3</strain>
    </source>
</reference>
<feature type="transmembrane region" description="Helical" evidence="2">
    <location>
        <begin position="7"/>
        <end position="30"/>
    </location>
</feature>
<keyword evidence="2" id="KW-0472">Membrane</keyword>
<evidence type="ECO:0000313" key="3">
    <source>
        <dbReference type="EMBL" id="KAK1767697.1"/>
    </source>
</evidence>
<dbReference type="RefSeq" id="XP_060283910.1">
    <property type="nucleotide sequence ID" value="XM_060429892.1"/>
</dbReference>
<dbReference type="Proteomes" id="UP001244011">
    <property type="component" value="Unassembled WGS sequence"/>
</dbReference>
<dbReference type="EMBL" id="MU839007">
    <property type="protein sequence ID" value="KAK1767697.1"/>
    <property type="molecule type" value="Genomic_DNA"/>
</dbReference>
<feature type="compositionally biased region" description="Low complexity" evidence="1">
    <location>
        <begin position="39"/>
        <end position="53"/>
    </location>
</feature>
<keyword evidence="4" id="KW-1185">Reference proteome</keyword>
<feature type="region of interest" description="Disordered" evidence="1">
    <location>
        <begin position="39"/>
        <end position="60"/>
    </location>
</feature>
<evidence type="ECO:0000256" key="1">
    <source>
        <dbReference type="SAM" id="MobiDB-lite"/>
    </source>
</evidence>
<keyword evidence="2" id="KW-1133">Transmembrane helix</keyword>
<proteinExistence type="predicted"/>
<evidence type="ECO:0000256" key="2">
    <source>
        <dbReference type="SAM" id="Phobius"/>
    </source>
</evidence>
<name>A0AAJ0FHG8_9PEZI</name>
<comment type="caution">
    <text evidence="3">The sequence shown here is derived from an EMBL/GenBank/DDBJ whole genome shotgun (WGS) entry which is preliminary data.</text>
</comment>
<gene>
    <name evidence="3" type="ORF">QBC33DRAFT_558533</name>
</gene>